<reference evidence="1 2" key="1">
    <citation type="journal article" date="2021" name="Commun. Biol.">
        <title>The genome of Shorea leprosula (Dipterocarpaceae) highlights the ecological relevance of drought in aseasonal tropical rainforests.</title>
        <authorList>
            <person name="Ng K.K.S."/>
            <person name="Kobayashi M.J."/>
            <person name="Fawcett J.A."/>
            <person name="Hatakeyama M."/>
            <person name="Paape T."/>
            <person name="Ng C.H."/>
            <person name="Ang C.C."/>
            <person name="Tnah L.H."/>
            <person name="Lee C.T."/>
            <person name="Nishiyama T."/>
            <person name="Sese J."/>
            <person name="O'Brien M.J."/>
            <person name="Copetti D."/>
            <person name="Mohd Noor M.I."/>
            <person name="Ong R.C."/>
            <person name="Putra M."/>
            <person name="Sireger I.Z."/>
            <person name="Indrioko S."/>
            <person name="Kosugi Y."/>
            <person name="Izuno A."/>
            <person name="Isagi Y."/>
            <person name="Lee S.L."/>
            <person name="Shimizu K.K."/>
        </authorList>
    </citation>
    <scope>NUCLEOTIDE SEQUENCE [LARGE SCALE GENOMIC DNA]</scope>
    <source>
        <strain evidence="1">214</strain>
    </source>
</reference>
<keyword evidence="2" id="KW-1185">Reference proteome</keyword>
<accession>A0AAV5MF55</accession>
<dbReference type="AlphaFoldDB" id="A0AAV5MF55"/>
<dbReference type="Proteomes" id="UP001054252">
    <property type="component" value="Unassembled WGS sequence"/>
</dbReference>
<evidence type="ECO:0000313" key="2">
    <source>
        <dbReference type="Proteomes" id="UP001054252"/>
    </source>
</evidence>
<organism evidence="1 2">
    <name type="scientific">Rubroshorea leprosula</name>
    <dbReference type="NCBI Taxonomy" id="152421"/>
    <lineage>
        <taxon>Eukaryota</taxon>
        <taxon>Viridiplantae</taxon>
        <taxon>Streptophyta</taxon>
        <taxon>Embryophyta</taxon>
        <taxon>Tracheophyta</taxon>
        <taxon>Spermatophyta</taxon>
        <taxon>Magnoliopsida</taxon>
        <taxon>eudicotyledons</taxon>
        <taxon>Gunneridae</taxon>
        <taxon>Pentapetalae</taxon>
        <taxon>rosids</taxon>
        <taxon>malvids</taxon>
        <taxon>Malvales</taxon>
        <taxon>Dipterocarpaceae</taxon>
        <taxon>Rubroshorea</taxon>
    </lineage>
</organism>
<protein>
    <submittedName>
        <fullName evidence="1">Uncharacterized protein</fullName>
    </submittedName>
</protein>
<dbReference type="EMBL" id="BPVZ01000250">
    <property type="protein sequence ID" value="GKV48244.1"/>
    <property type="molecule type" value="Genomic_DNA"/>
</dbReference>
<proteinExistence type="predicted"/>
<sequence>MLCGVYYSNKGEAAGQPQATQCDFEVDFKVHTLGRCPALRHPAQNNSTATFHTFHGLMRCWPVAWCPASPTSRHVRPPCLAASSPTAAECLDRPAPPAPVNRSSLGAKVCHPSMMHAGRCAGKSLAKRSTPVTFRHQQPRLVMCLATNPKPASKQPFRFVILQQCSARPKLPSPPTATSFYSRFLAVAGQ</sequence>
<evidence type="ECO:0000313" key="1">
    <source>
        <dbReference type="EMBL" id="GKV48244.1"/>
    </source>
</evidence>
<name>A0AAV5MF55_9ROSI</name>
<gene>
    <name evidence="1" type="ORF">SLEP1_g55070</name>
</gene>
<comment type="caution">
    <text evidence="1">The sequence shown here is derived from an EMBL/GenBank/DDBJ whole genome shotgun (WGS) entry which is preliminary data.</text>
</comment>